<organism evidence="3 4">
    <name type="scientific">Spodoptera littoralis</name>
    <name type="common">Egyptian cotton leafworm</name>
    <dbReference type="NCBI Taxonomy" id="7109"/>
    <lineage>
        <taxon>Eukaryota</taxon>
        <taxon>Metazoa</taxon>
        <taxon>Ecdysozoa</taxon>
        <taxon>Arthropoda</taxon>
        <taxon>Hexapoda</taxon>
        <taxon>Insecta</taxon>
        <taxon>Pterygota</taxon>
        <taxon>Neoptera</taxon>
        <taxon>Endopterygota</taxon>
        <taxon>Lepidoptera</taxon>
        <taxon>Glossata</taxon>
        <taxon>Ditrysia</taxon>
        <taxon>Noctuoidea</taxon>
        <taxon>Noctuidae</taxon>
        <taxon>Amphipyrinae</taxon>
        <taxon>Spodoptera</taxon>
    </lineage>
</organism>
<feature type="compositionally biased region" description="Polar residues" evidence="1">
    <location>
        <begin position="386"/>
        <end position="396"/>
    </location>
</feature>
<dbReference type="Proteomes" id="UP001153321">
    <property type="component" value="Chromosome 22"/>
</dbReference>
<evidence type="ECO:0000256" key="1">
    <source>
        <dbReference type="SAM" id="MobiDB-lite"/>
    </source>
</evidence>
<feature type="region of interest" description="Disordered" evidence="1">
    <location>
        <begin position="349"/>
        <end position="396"/>
    </location>
</feature>
<sequence>MFVLFLSFALLRISVSLPTEKNVPIKAQLQRSLSHVNDMLADIEGKIDKERRLLSQVDLDLNNKRTDYMDYTVTDIWWDDSHLPEMTTVTEESTTPTLLGETTETTMATHPPNWPFPKDYGAADTTQQESLIQHDLKSSMAVDGLGYGSASVSKFLELIMKKDFLTATDLYGTLIAGIDRRIDEGKLASVGQDVLAAARQSLVMIQAFGINSPTAIGAISSTQLILKNKNIPIDPKIREAIGIYDNMFTKQEGEKLFETLEVFERYPEEGKTSKDVCEPMLNAFLAPYKRMEGTWEHKKFVRLITQATYNALRMGSNSTDRPERRSMNYKKIVQHLLHKHPRILKKLNQHHKERIRRHRQDSRDYPDYDETRSKKYSSHRFKQRALSVSSNEPNRNSMESAFYHEHHVNDVSSIRKKVMHQIKKRNRMKRRKHRRERRKHRRHRKRKQRHHHSMTSLSTTPTVANVTTSSTTPTTKTTATAAAKKLVSGLSPEYLKQLAISYFRKKQETQNFRRFNIPSSDEEMYDMSGYSSNSTEHNNLLQKIREDTSYSDEEDHLRNNLYDALRHDNRTLVKFRAIHEEDDMNDTVRDISKETDNEWILKNNIYKVFEKKNQVYRK</sequence>
<accession>A0A9P0I4I9</accession>
<gene>
    <name evidence="3" type="ORF">SPLIT_LOCUS6608</name>
</gene>
<feature type="compositionally biased region" description="Basic residues" evidence="1">
    <location>
        <begin position="374"/>
        <end position="383"/>
    </location>
</feature>
<evidence type="ECO:0000313" key="3">
    <source>
        <dbReference type="EMBL" id="CAH1641252.1"/>
    </source>
</evidence>
<dbReference type="AlphaFoldDB" id="A0A9P0I4I9"/>
<reference evidence="3" key="1">
    <citation type="submission" date="2022-02" db="EMBL/GenBank/DDBJ databases">
        <authorList>
            <person name="King R."/>
        </authorList>
    </citation>
    <scope>NUCLEOTIDE SEQUENCE</scope>
</reference>
<keyword evidence="2" id="KW-0732">Signal</keyword>
<feature type="signal peptide" evidence="2">
    <location>
        <begin position="1"/>
        <end position="16"/>
    </location>
</feature>
<evidence type="ECO:0000313" key="4">
    <source>
        <dbReference type="Proteomes" id="UP001153321"/>
    </source>
</evidence>
<feature type="compositionally biased region" description="Basic and acidic residues" evidence="1">
    <location>
        <begin position="361"/>
        <end position="373"/>
    </location>
</feature>
<proteinExistence type="predicted"/>
<feature type="compositionally biased region" description="Low complexity" evidence="1">
    <location>
        <begin position="459"/>
        <end position="479"/>
    </location>
</feature>
<evidence type="ECO:0000256" key="2">
    <source>
        <dbReference type="SAM" id="SignalP"/>
    </source>
</evidence>
<feature type="compositionally biased region" description="Basic residues" evidence="1">
    <location>
        <begin position="349"/>
        <end position="360"/>
    </location>
</feature>
<protein>
    <submittedName>
        <fullName evidence="3">Uncharacterized protein</fullName>
    </submittedName>
</protein>
<feature type="region of interest" description="Disordered" evidence="1">
    <location>
        <begin position="415"/>
        <end position="479"/>
    </location>
</feature>
<dbReference type="EMBL" id="LR824553">
    <property type="protein sequence ID" value="CAH1641252.1"/>
    <property type="molecule type" value="Genomic_DNA"/>
</dbReference>
<keyword evidence="4" id="KW-1185">Reference proteome</keyword>
<name>A0A9P0I4I9_SPOLI</name>
<feature type="compositionally biased region" description="Basic residues" evidence="1">
    <location>
        <begin position="415"/>
        <end position="453"/>
    </location>
</feature>
<feature type="chain" id="PRO_5040176773" evidence="2">
    <location>
        <begin position="17"/>
        <end position="618"/>
    </location>
</feature>